<dbReference type="InterPro" id="IPR029510">
    <property type="entry name" value="Ald_DH_CS_GLU"/>
</dbReference>
<dbReference type="InterPro" id="IPR016162">
    <property type="entry name" value="Ald_DH_N"/>
</dbReference>
<proteinExistence type="inferred from homology"/>
<dbReference type="PANTHER" id="PTHR11699">
    <property type="entry name" value="ALDEHYDE DEHYDROGENASE-RELATED"/>
    <property type="match status" value="1"/>
</dbReference>
<dbReference type="InterPro" id="IPR016161">
    <property type="entry name" value="Ald_DH/histidinol_DH"/>
</dbReference>
<evidence type="ECO:0000256" key="2">
    <source>
        <dbReference type="PROSITE-ProRule" id="PRU10007"/>
    </source>
</evidence>
<keyword evidence="4" id="KW-0472">Membrane</keyword>
<dbReference type="Gene3D" id="3.40.605.10">
    <property type="entry name" value="Aldehyde Dehydrogenase, Chain A, domain 1"/>
    <property type="match status" value="1"/>
</dbReference>
<dbReference type="Proteomes" id="UP001352852">
    <property type="component" value="Unassembled WGS sequence"/>
</dbReference>
<keyword evidence="1 3" id="KW-0560">Oxidoreductase</keyword>
<evidence type="ECO:0000313" key="6">
    <source>
        <dbReference type="EMBL" id="MED6285025.1"/>
    </source>
</evidence>
<dbReference type="Pfam" id="PF00171">
    <property type="entry name" value="Aldedh"/>
    <property type="match status" value="1"/>
</dbReference>
<dbReference type="Gene3D" id="3.40.309.10">
    <property type="entry name" value="Aldehyde Dehydrogenase, Chain A, domain 2"/>
    <property type="match status" value="1"/>
</dbReference>
<reference evidence="6 7" key="1">
    <citation type="submission" date="2021-06" db="EMBL/GenBank/DDBJ databases">
        <authorList>
            <person name="Palmer J.M."/>
        </authorList>
    </citation>
    <scope>NUCLEOTIDE SEQUENCE [LARGE SCALE GENOMIC DNA]</scope>
    <source>
        <strain evidence="6 7">CL_MEX2019</strain>
        <tissue evidence="6">Muscle</tissue>
    </source>
</reference>
<keyword evidence="4" id="KW-0812">Transmembrane</keyword>
<feature type="transmembrane region" description="Helical" evidence="4">
    <location>
        <begin position="12"/>
        <end position="30"/>
    </location>
</feature>
<sequence length="204" mass="22052">MLQLVHSLHLFLYLFFIFFFFFFYTAYSIVGHGELVPISCSLRARGGVHHGQVTNPSQGMDFFTCLDETFMCLTKHEPIGVCGAIIPWNFPLLMLMWKLAPALSCGNTVVIKPAEQTPLTALHIGSLIKEAEFPPGVVNIIPGFGSTAGAAVASHCGIDKVAFTGSTEVGQLVEEAAAKSNLKRVTLELGGKNPCIVFADCNCK</sequence>
<feature type="active site" evidence="2">
    <location>
        <position position="188"/>
    </location>
</feature>
<evidence type="ECO:0000256" key="4">
    <source>
        <dbReference type="SAM" id="Phobius"/>
    </source>
</evidence>
<gene>
    <name evidence="6" type="primary">ALDH1A1</name>
    <name evidence="6" type="ORF">CHARACLAT_024919</name>
</gene>
<protein>
    <submittedName>
        <fullName evidence="6">Retinal dehydrogenase 1</fullName>
    </submittedName>
</protein>
<keyword evidence="7" id="KW-1185">Reference proteome</keyword>
<evidence type="ECO:0000313" key="7">
    <source>
        <dbReference type="Proteomes" id="UP001352852"/>
    </source>
</evidence>
<evidence type="ECO:0000256" key="1">
    <source>
        <dbReference type="ARBA" id="ARBA00023002"/>
    </source>
</evidence>
<feature type="domain" description="Aldehyde dehydrogenase" evidence="5">
    <location>
        <begin position="63"/>
        <end position="203"/>
    </location>
</feature>
<evidence type="ECO:0000259" key="5">
    <source>
        <dbReference type="Pfam" id="PF00171"/>
    </source>
</evidence>
<dbReference type="InterPro" id="IPR015590">
    <property type="entry name" value="Aldehyde_DH_dom"/>
</dbReference>
<keyword evidence="4" id="KW-1133">Transmembrane helix</keyword>
<dbReference type="SUPFAM" id="SSF53720">
    <property type="entry name" value="ALDH-like"/>
    <property type="match status" value="1"/>
</dbReference>
<organism evidence="6 7">
    <name type="scientific">Characodon lateralis</name>
    <dbReference type="NCBI Taxonomy" id="208331"/>
    <lineage>
        <taxon>Eukaryota</taxon>
        <taxon>Metazoa</taxon>
        <taxon>Chordata</taxon>
        <taxon>Craniata</taxon>
        <taxon>Vertebrata</taxon>
        <taxon>Euteleostomi</taxon>
        <taxon>Actinopterygii</taxon>
        <taxon>Neopterygii</taxon>
        <taxon>Teleostei</taxon>
        <taxon>Neoteleostei</taxon>
        <taxon>Acanthomorphata</taxon>
        <taxon>Ovalentaria</taxon>
        <taxon>Atherinomorphae</taxon>
        <taxon>Cyprinodontiformes</taxon>
        <taxon>Goodeidae</taxon>
        <taxon>Characodon</taxon>
    </lineage>
</organism>
<dbReference type="InterPro" id="IPR016163">
    <property type="entry name" value="Ald_DH_C"/>
</dbReference>
<comment type="similarity">
    <text evidence="3">Belongs to the aldehyde dehydrogenase family.</text>
</comment>
<dbReference type="PROSITE" id="PS00687">
    <property type="entry name" value="ALDEHYDE_DEHYDR_GLU"/>
    <property type="match status" value="1"/>
</dbReference>
<accession>A0ABU7EE15</accession>
<name>A0ABU7EE15_9TELE</name>
<comment type="caution">
    <text evidence="6">The sequence shown here is derived from an EMBL/GenBank/DDBJ whole genome shotgun (WGS) entry which is preliminary data.</text>
</comment>
<dbReference type="EMBL" id="JAHUTJ010051995">
    <property type="protein sequence ID" value="MED6285025.1"/>
    <property type="molecule type" value="Genomic_DNA"/>
</dbReference>
<evidence type="ECO:0000256" key="3">
    <source>
        <dbReference type="RuleBase" id="RU003345"/>
    </source>
</evidence>